<feature type="transmembrane region" description="Helical" evidence="1">
    <location>
        <begin position="44"/>
        <end position="71"/>
    </location>
</feature>
<feature type="transmembrane region" description="Helical" evidence="1">
    <location>
        <begin position="449"/>
        <end position="467"/>
    </location>
</feature>
<accession>A0A4Q7YR75</accession>
<proteinExistence type="predicted"/>
<dbReference type="OrthoDB" id="105720at2"/>
<feature type="transmembrane region" description="Helical" evidence="1">
    <location>
        <begin position="506"/>
        <end position="525"/>
    </location>
</feature>
<organism evidence="2 3">
    <name type="scientific">Edaphobacter modestus</name>
    <dbReference type="NCBI Taxonomy" id="388466"/>
    <lineage>
        <taxon>Bacteria</taxon>
        <taxon>Pseudomonadati</taxon>
        <taxon>Acidobacteriota</taxon>
        <taxon>Terriglobia</taxon>
        <taxon>Terriglobales</taxon>
        <taxon>Acidobacteriaceae</taxon>
        <taxon>Edaphobacter</taxon>
    </lineage>
</organism>
<feature type="transmembrane region" description="Helical" evidence="1">
    <location>
        <begin position="132"/>
        <end position="149"/>
    </location>
</feature>
<dbReference type="RefSeq" id="WP_130418288.1">
    <property type="nucleotide sequence ID" value="NZ_SHKW01000001.1"/>
</dbReference>
<evidence type="ECO:0000313" key="3">
    <source>
        <dbReference type="Proteomes" id="UP000292958"/>
    </source>
</evidence>
<evidence type="ECO:0000313" key="2">
    <source>
        <dbReference type="EMBL" id="RZU40187.1"/>
    </source>
</evidence>
<name>A0A4Q7YR75_9BACT</name>
<feature type="transmembrane region" description="Helical" evidence="1">
    <location>
        <begin position="164"/>
        <end position="184"/>
    </location>
</feature>
<dbReference type="Proteomes" id="UP000292958">
    <property type="component" value="Unassembled WGS sequence"/>
</dbReference>
<comment type="caution">
    <text evidence="2">The sequence shown here is derived from an EMBL/GenBank/DDBJ whole genome shotgun (WGS) entry which is preliminary data.</text>
</comment>
<feature type="transmembrane region" description="Helical" evidence="1">
    <location>
        <begin position="111"/>
        <end position="127"/>
    </location>
</feature>
<keyword evidence="1" id="KW-0472">Membrane</keyword>
<evidence type="ECO:0000256" key="1">
    <source>
        <dbReference type="SAM" id="Phobius"/>
    </source>
</evidence>
<dbReference type="AlphaFoldDB" id="A0A4Q7YR75"/>
<keyword evidence="1" id="KW-1133">Transmembrane helix</keyword>
<sequence length="736" mass="82296">MATQTNAVPGVPKITALGQSFWQLIRKELTPYPGRAWVAGRVTIASTIVMLLVMTFRLPGGFLGAIFTIFLTRENPMATFRAGFRAVAAFLIATGYTIVTAAMLIDDPVTHFLWIVVSLFIAFYLIRILEDYGTAVAFGFMIAGAIPVWDQHALNVNERLESTLWITFSVAVGVAVTIVVEYVFRSVHPITDLTEGIDARLEIVESILRATAEGEPVDPKTQERLQLYSSVGASRLRRLILRSEYSAQFKAQASAAASLVGRLTDIAESFKQSLIERRSRIDPTDAERCRRLADQIAELRKALWLRKLPEDIKMPSHTELSSLNFLSEMERTVAFIPKAFMATESVKSYIPTPLDEIPHERIFVADALSNSGHLQFALRGTLAAMACYVVYTAIDWRGLSTSLATCIITALSTIGSSRQKQILRLGGAILGGVFFGMGAQIFLLPYFDSIAGFTILFAVVTAISAWISTASARLSYLGVQMALAYYLIHLQEFTIQTSLAIARDRVFGVLLGLFSMWLLFDRLWVRNALDEMRDAFTQILEMSAEFAEQLVRRDVTKAILRVRQLRDRINASFITVTTQADAIVFEFGPDRERKLRIRDHFRRWQPSIRTLLQLQITLSQYRVKQTLLEVPEEIARTGTVFEQSIAAMMRAMSSYISEKVPSPVPDLQSSATEFEQAIRTYHQSHGIPLSSEASDIIVLVENIVSVLVPLYDDIRSVFSTNEERVLLSSRVNISNA</sequence>
<feature type="transmembrane region" description="Helical" evidence="1">
    <location>
        <begin position="83"/>
        <end position="105"/>
    </location>
</feature>
<keyword evidence="3" id="KW-1185">Reference proteome</keyword>
<protein>
    <submittedName>
        <fullName evidence="2">Multidrug resistance protein MdtO</fullName>
    </submittedName>
</protein>
<feature type="transmembrane region" description="Helical" evidence="1">
    <location>
        <begin position="422"/>
        <end position="443"/>
    </location>
</feature>
<reference evidence="2 3" key="1">
    <citation type="submission" date="2019-02" db="EMBL/GenBank/DDBJ databases">
        <title>Genomic Encyclopedia of Archaeal and Bacterial Type Strains, Phase II (KMG-II): from individual species to whole genera.</title>
        <authorList>
            <person name="Goeker M."/>
        </authorList>
    </citation>
    <scope>NUCLEOTIDE SEQUENCE [LARGE SCALE GENOMIC DNA]</scope>
    <source>
        <strain evidence="2 3">DSM 18101</strain>
    </source>
</reference>
<dbReference type="EMBL" id="SHKW01000001">
    <property type="protein sequence ID" value="RZU40187.1"/>
    <property type="molecule type" value="Genomic_DNA"/>
</dbReference>
<gene>
    <name evidence="2" type="ORF">BDD14_1626</name>
</gene>
<keyword evidence="1" id="KW-0812">Transmembrane</keyword>